<dbReference type="GO" id="GO:0006508">
    <property type="term" value="P:proteolysis"/>
    <property type="evidence" value="ECO:0007669"/>
    <property type="project" value="InterPro"/>
</dbReference>
<feature type="chain" id="PRO_5037451018" evidence="2">
    <location>
        <begin position="23"/>
        <end position="470"/>
    </location>
</feature>
<dbReference type="InterPro" id="IPR001309">
    <property type="entry name" value="Pept_C14_p20"/>
</dbReference>
<evidence type="ECO:0000313" key="4">
    <source>
        <dbReference type="EMBL" id="MBI5128262.1"/>
    </source>
</evidence>
<feature type="compositionally biased region" description="Low complexity" evidence="1">
    <location>
        <begin position="256"/>
        <end position="287"/>
    </location>
</feature>
<accession>A0A933RU12</accession>
<dbReference type="PANTHER" id="PTHR22576">
    <property type="entry name" value="MUCOSA ASSOCIATED LYMPHOID TISSUE LYMPHOMA TRANSLOCATION PROTEIN 1/PARACASPASE"/>
    <property type="match status" value="1"/>
</dbReference>
<organism evidence="4 5">
    <name type="scientific">Rhodopseudomonas palustris</name>
    <dbReference type="NCBI Taxonomy" id="1076"/>
    <lineage>
        <taxon>Bacteria</taxon>
        <taxon>Pseudomonadati</taxon>
        <taxon>Pseudomonadota</taxon>
        <taxon>Alphaproteobacteria</taxon>
        <taxon>Hyphomicrobiales</taxon>
        <taxon>Nitrobacteraceae</taxon>
        <taxon>Rhodopseudomonas</taxon>
    </lineage>
</organism>
<name>A0A933RU12_RHOPL</name>
<proteinExistence type="predicted"/>
<evidence type="ECO:0000256" key="1">
    <source>
        <dbReference type="SAM" id="MobiDB-lite"/>
    </source>
</evidence>
<gene>
    <name evidence="4" type="ORF">HZA66_02355</name>
</gene>
<dbReference type="Pfam" id="PF00656">
    <property type="entry name" value="Peptidase_C14"/>
    <property type="match status" value="1"/>
</dbReference>
<dbReference type="SUPFAM" id="SSF52129">
    <property type="entry name" value="Caspase-like"/>
    <property type="match status" value="1"/>
</dbReference>
<sequence>MDRAVRLLLAFVLMAVCSAARAETRVALVVGNSAYRHVTALDNPTKDADLMVETLRRLGFKLVGGGAQLDVDKARFDTLVQQFGRDAAGADVGLFYYAGHGVQIRGVNYLVPVGANPTREADVDFQMLDVGLVLRQLESAGTRLNIVLLDACRNNPFGGRGLRSSGGGLAQMQAPEGTLISYATQPGNVAQDGDDGHSPYTRALAEIMTRPGLDIFQTFNRVGLAVKKATANAQLPWLSSSPIQGDFYFSGQAAGAAAAPTPPQTAAIAPSAPVVSSPRPAEPVTTTNPPPVSSAPQPRRGFRVLDSVSEGILNMRSGPGTGHPIVVAIPAGSSGAAKGNCRAPDDGGRHPWCEVEWRGRSGWVSSRSIVETRGDEAAAAPSSSRARPVFRVLGNVSQGILYVRAGPGTGHPALFSIPAGASGIQLGRCRRSEEGGSAPWCEVEWGGRSGWASACCMVDAATGAFATVRD</sequence>
<dbReference type="InterPro" id="IPR029030">
    <property type="entry name" value="Caspase-like_dom_sf"/>
</dbReference>
<dbReference type="InterPro" id="IPR052039">
    <property type="entry name" value="Caspase-related_regulators"/>
</dbReference>
<evidence type="ECO:0000313" key="5">
    <source>
        <dbReference type="Proteomes" id="UP000782519"/>
    </source>
</evidence>
<reference evidence="4" key="1">
    <citation type="submission" date="2020-07" db="EMBL/GenBank/DDBJ databases">
        <title>Huge and variable diversity of episymbiotic CPR bacteria and DPANN archaea in groundwater ecosystems.</title>
        <authorList>
            <person name="He C.Y."/>
            <person name="Keren R."/>
            <person name="Whittaker M."/>
            <person name="Farag I.F."/>
            <person name="Doudna J."/>
            <person name="Cate J.H.D."/>
            <person name="Banfield J.F."/>
        </authorList>
    </citation>
    <scope>NUCLEOTIDE SEQUENCE</scope>
    <source>
        <strain evidence="4">NC_groundwater_1818_Pr3_B-0.1um_66_35</strain>
    </source>
</reference>
<dbReference type="PROSITE" id="PS50208">
    <property type="entry name" value="CASPASE_P20"/>
    <property type="match status" value="1"/>
</dbReference>
<evidence type="ECO:0000259" key="3">
    <source>
        <dbReference type="PROSITE" id="PS50208"/>
    </source>
</evidence>
<dbReference type="Gene3D" id="2.30.30.40">
    <property type="entry name" value="SH3 Domains"/>
    <property type="match status" value="2"/>
</dbReference>
<dbReference type="Proteomes" id="UP000782519">
    <property type="component" value="Unassembled WGS sequence"/>
</dbReference>
<feature type="domain" description="Caspase family p20" evidence="3">
    <location>
        <begin position="23"/>
        <end position="156"/>
    </location>
</feature>
<dbReference type="InterPro" id="IPR011600">
    <property type="entry name" value="Pept_C14_caspase"/>
</dbReference>
<evidence type="ECO:0000256" key="2">
    <source>
        <dbReference type="SAM" id="SignalP"/>
    </source>
</evidence>
<feature type="signal peptide" evidence="2">
    <location>
        <begin position="1"/>
        <end position="22"/>
    </location>
</feature>
<dbReference type="Gene3D" id="3.40.50.1460">
    <property type="match status" value="1"/>
</dbReference>
<protein>
    <submittedName>
        <fullName evidence="4">Caspase family protein</fullName>
    </submittedName>
</protein>
<comment type="caution">
    <text evidence="4">The sequence shown here is derived from an EMBL/GenBank/DDBJ whole genome shotgun (WGS) entry which is preliminary data.</text>
</comment>
<feature type="region of interest" description="Disordered" evidence="1">
    <location>
        <begin position="256"/>
        <end position="300"/>
    </location>
</feature>
<keyword evidence="2" id="KW-0732">Signal</keyword>
<dbReference type="EMBL" id="JACRJB010000007">
    <property type="protein sequence ID" value="MBI5128262.1"/>
    <property type="molecule type" value="Genomic_DNA"/>
</dbReference>
<dbReference type="PANTHER" id="PTHR22576:SF37">
    <property type="entry name" value="MUCOSA-ASSOCIATED LYMPHOID TISSUE LYMPHOMA TRANSLOCATION PROTEIN 1"/>
    <property type="match status" value="1"/>
</dbReference>
<dbReference type="AlphaFoldDB" id="A0A933RU12"/>
<dbReference type="GO" id="GO:0004197">
    <property type="term" value="F:cysteine-type endopeptidase activity"/>
    <property type="evidence" value="ECO:0007669"/>
    <property type="project" value="InterPro"/>
</dbReference>